<evidence type="ECO:0000256" key="4">
    <source>
        <dbReference type="ARBA" id="ARBA00022605"/>
    </source>
</evidence>
<keyword evidence="5 11" id="KW-0808">Transferase</keyword>
<name>A0A378RJH9_MYROD</name>
<evidence type="ECO:0000256" key="11">
    <source>
        <dbReference type="HAMAP-Rule" id="MF_00160"/>
    </source>
</evidence>
<proteinExistence type="inferred from homology"/>
<dbReference type="InterPro" id="IPR015424">
    <property type="entry name" value="PyrdxlP-dep_Trfase"/>
</dbReference>
<comment type="pathway">
    <text evidence="1 11">Amino-acid biosynthesis; L-serine biosynthesis; L-serine from 3-phospho-D-glycerate: step 2/3.</text>
</comment>
<feature type="modified residue" description="N6-(pyridoxal phosphate)lysine" evidence="11">
    <location>
        <position position="192"/>
    </location>
</feature>
<dbReference type="InterPro" id="IPR015421">
    <property type="entry name" value="PyrdxlP-dep_Trfase_major"/>
</dbReference>
<dbReference type="Gene3D" id="3.90.1150.10">
    <property type="entry name" value="Aspartate Aminotransferase, domain 1"/>
    <property type="match status" value="1"/>
</dbReference>
<dbReference type="EC" id="2.6.1.52" evidence="11"/>
<feature type="binding site" evidence="11">
    <location>
        <position position="101"/>
    </location>
    <ligand>
        <name>pyridoxal 5'-phosphate</name>
        <dbReference type="ChEBI" id="CHEBI:597326"/>
    </ligand>
</feature>
<feature type="binding site" evidence="11">
    <location>
        <begin position="75"/>
        <end position="76"/>
    </location>
    <ligand>
        <name>pyridoxal 5'-phosphate</name>
        <dbReference type="ChEBI" id="CHEBI:597326"/>
    </ligand>
</feature>
<keyword evidence="7 11" id="KW-0664">Pyridoxine biosynthesis</keyword>
<dbReference type="Proteomes" id="UP000255024">
    <property type="component" value="Unassembled WGS sequence"/>
</dbReference>
<comment type="subunit">
    <text evidence="11">Homodimer.</text>
</comment>
<keyword evidence="3 11" id="KW-0032">Aminotransferase</keyword>
<keyword evidence="11" id="KW-0963">Cytoplasm</keyword>
<evidence type="ECO:0000256" key="6">
    <source>
        <dbReference type="ARBA" id="ARBA00022898"/>
    </source>
</evidence>
<dbReference type="Pfam" id="PF00266">
    <property type="entry name" value="Aminotran_5"/>
    <property type="match status" value="1"/>
</dbReference>
<dbReference type="InterPro" id="IPR015422">
    <property type="entry name" value="PyrdxlP-dep_Trfase_small"/>
</dbReference>
<evidence type="ECO:0000259" key="12">
    <source>
        <dbReference type="Pfam" id="PF00266"/>
    </source>
</evidence>
<feature type="binding site" evidence="11">
    <location>
        <position position="149"/>
    </location>
    <ligand>
        <name>pyridoxal 5'-phosphate</name>
        <dbReference type="ChEBI" id="CHEBI:597326"/>
    </ligand>
</feature>
<evidence type="ECO:0000256" key="3">
    <source>
        <dbReference type="ARBA" id="ARBA00022576"/>
    </source>
</evidence>
<dbReference type="SUPFAM" id="SSF53383">
    <property type="entry name" value="PLP-dependent transferases"/>
    <property type="match status" value="1"/>
</dbReference>
<evidence type="ECO:0000313" key="13">
    <source>
        <dbReference type="EMBL" id="STZ27203.1"/>
    </source>
</evidence>
<organism evidence="13 14">
    <name type="scientific">Myroides odoratus</name>
    <name type="common">Flavobacterium odoratum</name>
    <dbReference type="NCBI Taxonomy" id="256"/>
    <lineage>
        <taxon>Bacteria</taxon>
        <taxon>Pseudomonadati</taxon>
        <taxon>Bacteroidota</taxon>
        <taxon>Flavobacteriia</taxon>
        <taxon>Flavobacteriales</taxon>
        <taxon>Flavobacteriaceae</taxon>
        <taxon>Myroides</taxon>
    </lineage>
</organism>
<dbReference type="FunFam" id="3.40.640.10:FF:000010">
    <property type="entry name" value="Phosphoserine aminotransferase"/>
    <property type="match status" value="1"/>
</dbReference>
<comment type="pathway">
    <text evidence="11">Cofactor biosynthesis; pyridoxine 5'-phosphate biosynthesis; pyridoxine 5'-phosphate from D-erythrose 4-phosphate: step 3/5.</text>
</comment>
<dbReference type="GO" id="GO:0006564">
    <property type="term" value="P:L-serine biosynthetic process"/>
    <property type="evidence" value="ECO:0007669"/>
    <property type="project" value="UniProtKB-UniRule"/>
</dbReference>
<evidence type="ECO:0000256" key="2">
    <source>
        <dbReference type="ARBA" id="ARBA00006904"/>
    </source>
</evidence>
<dbReference type="Gene3D" id="3.40.640.10">
    <property type="entry name" value="Type I PLP-dependent aspartate aminotransferase-like (Major domain)"/>
    <property type="match status" value="1"/>
</dbReference>
<comment type="caution">
    <text evidence="11">Lacks conserved residue(s) required for the propagation of feature annotation.</text>
</comment>
<feature type="domain" description="Aminotransferase class V" evidence="12">
    <location>
        <begin position="4"/>
        <end position="345"/>
    </location>
</feature>
<comment type="subcellular location">
    <subcellularLocation>
        <location evidence="11">Cytoplasm</location>
    </subcellularLocation>
</comment>
<comment type="catalytic activity">
    <reaction evidence="9 11">
        <text>4-(phosphooxy)-L-threonine + 2-oxoglutarate = (R)-3-hydroxy-2-oxo-4-phosphooxybutanoate + L-glutamate</text>
        <dbReference type="Rhea" id="RHEA:16573"/>
        <dbReference type="ChEBI" id="CHEBI:16810"/>
        <dbReference type="ChEBI" id="CHEBI:29985"/>
        <dbReference type="ChEBI" id="CHEBI:58452"/>
        <dbReference type="ChEBI" id="CHEBI:58538"/>
        <dbReference type="EC" id="2.6.1.52"/>
    </reaction>
</comment>
<dbReference type="PIRSF" id="PIRSF000525">
    <property type="entry name" value="SerC"/>
    <property type="match status" value="1"/>
</dbReference>
<evidence type="ECO:0000256" key="10">
    <source>
        <dbReference type="ARBA" id="ARBA00049007"/>
    </source>
</evidence>
<feature type="binding site" evidence="11">
    <location>
        <position position="191"/>
    </location>
    <ligand>
        <name>pyridoxal 5'-phosphate</name>
        <dbReference type="ChEBI" id="CHEBI:597326"/>
    </ligand>
</feature>
<evidence type="ECO:0000256" key="8">
    <source>
        <dbReference type="ARBA" id="ARBA00023299"/>
    </source>
</evidence>
<keyword evidence="4 11" id="KW-0028">Amino-acid biosynthesis</keyword>
<comment type="cofactor">
    <cofactor evidence="11">
        <name>pyridoxal 5'-phosphate</name>
        <dbReference type="ChEBI" id="CHEBI:597326"/>
    </cofactor>
    <text evidence="11">Binds 1 pyridoxal phosphate per subunit.</text>
</comment>
<dbReference type="RefSeq" id="WP_115090182.1">
    <property type="nucleotide sequence ID" value="NZ_CP068107.1"/>
</dbReference>
<accession>A0A378RJH9</accession>
<dbReference type="UniPathway" id="UPA00244">
    <property type="reaction ID" value="UER00311"/>
</dbReference>
<dbReference type="GO" id="GO:0008615">
    <property type="term" value="P:pyridoxine biosynthetic process"/>
    <property type="evidence" value="ECO:0007669"/>
    <property type="project" value="UniProtKB-UniRule"/>
</dbReference>
<keyword evidence="14" id="KW-1185">Reference proteome</keyword>
<dbReference type="GO" id="GO:0004648">
    <property type="term" value="F:O-phospho-L-serine:2-oxoglutarate aminotransferase activity"/>
    <property type="evidence" value="ECO:0007669"/>
    <property type="project" value="UniProtKB-UniRule"/>
</dbReference>
<gene>
    <name evidence="13" type="primary">serC_1</name>
    <name evidence="11" type="synonym">serC</name>
    <name evidence="13" type="ORF">NCTC11179_00736</name>
</gene>
<dbReference type="GO" id="GO:0005737">
    <property type="term" value="C:cytoplasm"/>
    <property type="evidence" value="ECO:0007669"/>
    <property type="project" value="UniProtKB-SubCell"/>
</dbReference>
<dbReference type="EMBL" id="UGQL01000001">
    <property type="protein sequence ID" value="STZ27203.1"/>
    <property type="molecule type" value="Genomic_DNA"/>
</dbReference>
<evidence type="ECO:0000256" key="1">
    <source>
        <dbReference type="ARBA" id="ARBA00005099"/>
    </source>
</evidence>
<dbReference type="NCBIfam" id="NF003764">
    <property type="entry name" value="PRK05355.1"/>
    <property type="match status" value="1"/>
</dbReference>
<dbReference type="GO" id="GO:0030170">
    <property type="term" value="F:pyridoxal phosphate binding"/>
    <property type="evidence" value="ECO:0007669"/>
    <property type="project" value="UniProtKB-UniRule"/>
</dbReference>
<keyword evidence="8 11" id="KW-0718">Serine biosynthesis</keyword>
<feature type="binding site" evidence="11">
    <location>
        <position position="168"/>
    </location>
    <ligand>
        <name>pyridoxal 5'-phosphate</name>
        <dbReference type="ChEBI" id="CHEBI:597326"/>
    </ligand>
</feature>
<evidence type="ECO:0000256" key="5">
    <source>
        <dbReference type="ARBA" id="ARBA00022679"/>
    </source>
</evidence>
<dbReference type="HAMAP" id="MF_00160">
    <property type="entry name" value="SerC_aminotrans_5"/>
    <property type="match status" value="1"/>
</dbReference>
<dbReference type="PANTHER" id="PTHR43247:SF1">
    <property type="entry name" value="PHOSPHOSERINE AMINOTRANSFERASE"/>
    <property type="match status" value="1"/>
</dbReference>
<dbReference type="PANTHER" id="PTHR43247">
    <property type="entry name" value="PHOSPHOSERINE AMINOTRANSFERASE"/>
    <property type="match status" value="1"/>
</dbReference>
<dbReference type="AlphaFoldDB" id="A0A378RJH9"/>
<dbReference type="UniPathway" id="UPA00135">
    <property type="reaction ID" value="UER00197"/>
</dbReference>
<comment type="similarity">
    <text evidence="2 11">Belongs to the class-V pyridoxal-phosphate-dependent aminotransferase family. SerC subfamily.</text>
</comment>
<evidence type="ECO:0000313" key="14">
    <source>
        <dbReference type="Proteomes" id="UP000255024"/>
    </source>
</evidence>
<feature type="binding site" evidence="11">
    <location>
        <position position="41"/>
    </location>
    <ligand>
        <name>L-glutamate</name>
        <dbReference type="ChEBI" id="CHEBI:29985"/>
    </ligand>
</feature>
<dbReference type="InterPro" id="IPR000192">
    <property type="entry name" value="Aminotrans_V_dom"/>
</dbReference>
<comment type="function">
    <text evidence="11">Catalyzes the reversible conversion of 3-phosphohydroxypyruvate to phosphoserine and of 3-hydroxy-2-oxo-4-phosphonooxybutanoate to phosphohydroxythreonine.</text>
</comment>
<comment type="catalytic activity">
    <reaction evidence="10 11">
        <text>O-phospho-L-serine + 2-oxoglutarate = 3-phosphooxypyruvate + L-glutamate</text>
        <dbReference type="Rhea" id="RHEA:14329"/>
        <dbReference type="ChEBI" id="CHEBI:16810"/>
        <dbReference type="ChEBI" id="CHEBI:18110"/>
        <dbReference type="ChEBI" id="CHEBI:29985"/>
        <dbReference type="ChEBI" id="CHEBI:57524"/>
        <dbReference type="EC" id="2.6.1.52"/>
    </reaction>
</comment>
<reference evidence="13 14" key="1">
    <citation type="submission" date="2018-06" db="EMBL/GenBank/DDBJ databases">
        <authorList>
            <consortium name="Pathogen Informatics"/>
            <person name="Doyle S."/>
        </authorList>
    </citation>
    <scope>NUCLEOTIDE SEQUENCE [LARGE SCALE GENOMIC DNA]</scope>
    <source>
        <strain evidence="13 14">NCTC11179</strain>
    </source>
</reference>
<evidence type="ECO:0000256" key="7">
    <source>
        <dbReference type="ARBA" id="ARBA00023096"/>
    </source>
</evidence>
<feature type="binding site" evidence="11">
    <location>
        <begin position="233"/>
        <end position="234"/>
    </location>
    <ligand>
        <name>pyridoxal 5'-phosphate</name>
        <dbReference type="ChEBI" id="CHEBI:597326"/>
    </ligand>
</feature>
<sequence>MKIHNFSGGPAVLPDFVYNQAADAIKNYQGTGLSLLEISHRSPTFAAILEETEERLRRLLSIPSNYAVLFLAGGASQHFAQIPMNFLTNKTEAAYLDSGVWASHAINEAKYYGNVQVVATGKMQDYTAIPVDYIIPDASAYFHYTSNNTIYGTALYEVPKTNVPLICDRSSDILSAKIEVSSFDIVYASVQKNAGAAGVSIVVIKEDLLARVNPHIPNVFNYNVLATHKSLYNTPPVFAIYSTLLNLQWLESQGGVEEIEKLNQIKSDLLYQEIERNSLFTGRVCNISQRSKMNVTFLANHPEHEQEFLDFAAQRQVIGIKQYANYGGFRASLYNALDLESVKALISVMQEFEVFKHITTK</sequence>
<protein>
    <recommendedName>
        <fullName evidence="11">Phosphoserine aminotransferase</fullName>
        <ecNumber evidence="11">2.6.1.52</ecNumber>
    </recommendedName>
    <alternativeName>
        <fullName evidence="11">Phosphohydroxythreonine aminotransferase</fullName>
        <shortName evidence="11">PSAT</shortName>
    </alternativeName>
</protein>
<dbReference type="InterPro" id="IPR022278">
    <property type="entry name" value="Pser_aminoTfrase"/>
</dbReference>
<evidence type="ECO:0000256" key="9">
    <source>
        <dbReference type="ARBA" id="ARBA00047630"/>
    </source>
</evidence>
<keyword evidence="6 11" id="KW-0663">Pyridoxal phosphate</keyword>